<dbReference type="PANTHER" id="PTHR24198:SF165">
    <property type="entry name" value="ANKYRIN REPEAT-CONTAINING PROTEIN-RELATED"/>
    <property type="match status" value="1"/>
</dbReference>
<dbReference type="Gene3D" id="1.25.40.20">
    <property type="entry name" value="Ankyrin repeat-containing domain"/>
    <property type="match status" value="3"/>
</dbReference>
<dbReference type="Pfam" id="PF12796">
    <property type="entry name" value="Ank_2"/>
    <property type="match status" value="2"/>
</dbReference>
<sequence>MVTNTDEDIIIESSQKFFFTRIDNVFDFLKYGIYLREITLPTNNTNFKLYTENGKLSANIINFDVKHKLSDPETFDYLVEKGADIKPHLVNILLWASNHGFLNIIKYVHKYGIDLRTNNDYALRLACKGGHNNVVKFFIRNGLDPRASNDFAICWAAEFGHYETVKILIKHNLDITTCSNYALRYACKNGYITLANYLIENGADISAGDNYCIKIASEKGHYYMANYLISKGADVTAGNNYALNFAIKKDYIFMAKLLMKYGADIKECLNDNLIDACRRNSIVTVRFLAENGANINNSVVITTIVQHNYLDMLKCLVDIDLNLNSKKHEILSIARDKGRTTIIEYMMSQNIDVLRWGITNGYLDFVKMIPVIDNGFGIELALILGHLDIAKYLISQNSNYQVDYDYVFRWSCRNGLTVIVKFLLSMKIEPQSISYAVEWATENGHLDILKIILNKYTNVKIGRSIQTAREKNYPEILDFLIGYLVKQEID</sequence>
<protein>
    <submittedName>
        <fullName evidence="3">Putative ankyrin repeat protein</fullName>
    </submittedName>
</protein>
<dbReference type="InterPro" id="IPR036770">
    <property type="entry name" value="Ankyrin_rpt-contain_sf"/>
</dbReference>
<keyword evidence="2" id="KW-0040">ANK repeat</keyword>
<dbReference type="Proteomes" id="UP000241474">
    <property type="component" value="Segment"/>
</dbReference>
<organismHost>
    <name type="scientific">Acanthamoeba polyphaga</name>
    <name type="common">Amoeba</name>
    <dbReference type="NCBI Taxonomy" id="5757"/>
</organismHost>
<dbReference type="EMBL" id="KM982401">
    <property type="protein sequence ID" value="AKI79547.1"/>
    <property type="molecule type" value="Genomic_DNA"/>
</dbReference>
<dbReference type="SMART" id="SM00248">
    <property type="entry name" value="ANK"/>
    <property type="match status" value="9"/>
</dbReference>
<name>A0A0G2Y706_MIMIV</name>
<dbReference type="PROSITE" id="PS50088">
    <property type="entry name" value="ANK_REPEAT"/>
    <property type="match status" value="2"/>
</dbReference>
<organism evidence="3 4">
    <name type="scientific">Acanthamoeba polyphaga mimivirus</name>
    <name type="common">APMV</name>
    <dbReference type="NCBI Taxonomy" id="212035"/>
    <lineage>
        <taxon>Viruses</taxon>
        <taxon>Varidnaviria</taxon>
        <taxon>Bamfordvirae</taxon>
        <taxon>Nucleocytoviricota</taxon>
        <taxon>Megaviricetes</taxon>
        <taxon>Imitervirales</taxon>
        <taxon>Mimiviridae</taxon>
        <taxon>Megamimivirinae</taxon>
        <taxon>Mimivirus</taxon>
        <taxon>Mimivirus bradfordmassiliense</taxon>
    </lineage>
</organism>
<dbReference type="PANTHER" id="PTHR24198">
    <property type="entry name" value="ANKYRIN REPEAT AND PROTEIN KINASE DOMAIN-CONTAINING PROTEIN"/>
    <property type="match status" value="1"/>
</dbReference>
<evidence type="ECO:0000256" key="2">
    <source>
        <dbReference type="ARBA" id="ARBA00023043"/>
    </source>
</evidence>
<evidence type="ECO:0000313" key="4">
    <source>
        <dbReference type="Proteomes" id="UP000241474"/>
    </source>
</evidence>
<dbReference type="SUPFAM" id="SSF48403">
    <property type="entry name" value="Ankyrin repeat"/>
    <property type="match status" value="2"/>
</dbReference>
<proteinExistence type="predicted"/>
<dbReference type="InterPro" id="IPR002110">
    <property type="entry name" value="Ankyrin_rpt"/>
</dbReference>
<keyword evidence="1" id="KW-0677">Repeat</keyword>
<dbReference type="PROSITE" id="PS50297">
    <property type="entry name" value="ANK_REP_REGION"/>
    <property type="match status" value="1"/>
</dbReference>
<accession>A0A0G2Y706</accession>
<reference evidence="3 4" key="1">
    <citation type="submission" date="2014-10" db="EMBL/GenBank/DDBJ databases">
        <title>Pan-genome analysis of Brazilian lineage A amoebal mimiviruses.</title>
        <authorList>
            <person name="Assis F.L."/>
            <person name="Abrahao J.S."/>
            <person name="Kroon E.G."/>
            <person name="Dornas F.P."/>
            <person name="Andrade K.R."/>
            <person name="Borato P.V.M."/>
            <person name="Pilotto M.R."/>
            <person name="Benamar S."/>
            <person name="LaScola B."/>
            <person name="Colson P."/>
        </authorList>
    </citation>
    <scope>NUCLEOTIDE SEQUENCE [LARGE SCALE GENOMIC DNA]</scope>
    <source>
        <strain evidence="3 4">Oyster</strain>
    </source>
</reference>
<evidence type="ECO:0000313" key="3">
    <source>
        <dbReference type="EMBL" id="AKI79547.1"/>
    </source>
</evidence>
<evidence type="ECO:0000256" key="1">
    <source>
        <dbReference type="ARBA" id="ARBA00022737"/>
    </source>
</evidence>